<evidence type="ECO:0000313" key="8">
    <source>
        <dbReference type="Proteomes" id="UP001299235"/>
    </source>
</evidence>
<evidence type="ECO:0000259" key="5">
    <source>
        <dbReference type="Pfam" id="PF00389"/>
    </source>
</evidence>
<reference evidence="7 8" key="1">
    <citation type="submission" date="2021-10" db="EMBL/GenBank/DDBJ databases">
        <title>Anaerobic single-cell dispensing facilitates the cultivation of human gut bacteria.</title>
        <authorList>
            <person name="Afrizal A."/>
        </authorList>
    </citation>
    <scope>NUCLEOTIDE SEQUENCE [LARGE SCALE GENOMIC DNA]</scope>
    <source>
        <strain evidence="7 8">CLA-AA-H246</strain>
    </source>
</reference>
<feature type="domain" description="D-isomer specific 2-hydroxyacid dehydrogenase NAD-binding" evidence="6">
    <location>
        <begin position="106"/>
        <end position="287"/>
    </location>
</feature>
<comment type="similarity">
    <text evidence="1 4">Belongs to the D-isomer specific 2-hydroxyacid dehydrogenase family.</text>
</comment>
<evidence type="ECO:0000256" key="4">
    <source>
        <dbReference type="RuleBase" id="RU003719"/>
    </source>
</evidence>
<dbReference type="SUPFAM" id="SSF51735">
    <property type="entry name" value="NAD(P)-binding Rossmann-fold domains"/>
    <property type="match status" value="1"/>
</dbReference>
<keyword evidence="2 4" id="KW-0560">Oxidoreductase</keyword>
<evidence type="ECO:0000256" key="3">
    <source>
        <dbReference type="ARBA" id="ARBA00023027"/>
    </source>
</evidence>
<dbReference type="InterPro" id="IPR029753">
    <property type="entry name" value="D-isomer_DH_CS"/>
</dbReference>
<keyword evidence="8" id="KW-1185">Reference proteome</keyword>
<gene>
    <name evidence="7" type="ORF">LKD42_08120</name>
</gene>
<accession>A0ABS8EVM0</accession>
<dbReference type="RefSeq" id="WP_248835386.1">
    <property type="nucleotide sequence ID" value="NZ_JAJEQE010000023.1"/>
</dbReference>
<dbReference type="PANTHER" id="PTHR43761:SF1">
    <property type="entry name" value="D-ISOMER SPECIFIC 2-HYDROXYACID DEHYDROGENASE CATALYTIC DOMAIN-CONTAINING PROTEIN-RELATED"/>
    <property type="match status" value="1"/>
</dbReference>
<dbReference type="Gene3D" id="3.40.50.720">
    <property type="entry name" value="NAD(P)-binding Rossmann-like Domain"/>
    <property type="match status" value="2"/>
</dbReference>
<feature type="domain" description="D-isomer specific 2-hydroxyacid dehydrogenase catalytic" evidence="5">
    <location>
        <begin position="15"/>
        <end position="308"/>
    </location>
</feature>
<dbReference type="Pfam" id="PF02826">
    <property type="entry name" value="2-Hacid_dh_C"/>
    <property type="match status" value="1"/>
</dbReference>
<evidence type="ECO:0000259" key="6">
    <source>
        <dbReference type="Pfam" id="PF02826"/>
    </source>
</evidence>
<proteinExistence type="inferred from homology"/>
<dbReference type="Pfam" id="PF00389">
    <property type="entry name" value="2-Hacid_dh"/>
    <property type="match status" value="1"/>
</dbReference>
<dbReference type="NCBIfam" id="NF006263">
    <property type="entry name" value="PRK08410.1"/>
    <property type="match status" value="1"/>
</dbReference>
<dbReference type="EMBL" id="JAJEQE010000023">
    <property type="protein sequence ID" value="MCC2149220.1"/>
    <property type="molecule type" value="Genomic_DNA"/>
</dbReference>
<comment type="caution">
    <text evidence="7">The sequence shown here is derived from an EMBL/GenBank/DDBJ whole genome shotgun (WGS) entry which is preliminary data.</text>
</comment>
<dbReference type="InterPro" id="IPR036291">
    <property type="entry name" value="NAD(P)-bd_dom_sf"/>
</dbReference>
<dbReference type="InterPro" id="IPR050418">
    <property type="entry name" value="D-iso_2-hydroxyacid_DH_PdxB"/>
</dbReference>
<dbReference type="InterPro" id="IPR006140">
    <property type="entry name" value="D-isomer_DH_NAD-bd"/>
</dbReference>
<protein>
    <submittedName>
        <fullName evidence="7">D-2-hydroxyacid dehydrogenase</fullName>
    </submittedName>
</protein>
<keyword evidence="3" id="KW-0520">NAD</keyword>
<evidence type="ECO:0000256" key="1">
    <source>
        <dbReference type="ARBA" id="ARBA00005854"/>
    </source>
</evidence>
<name>A0ABS8EVM0_9FIRM</name>
<dbReference type="PANTHER" id="PTHR43761">
    <property type="entry name" value="D-ISOMER SPECIFIC 2-HYDROXYACID DEHYDROGENASE FAMILY PROTEIN (AFU_ORTHOLOGUE AFUA_1G13630)"/>
    <property type="match status" value="1"/>
</dbReference>
<sequence>MEIVFLETISLGDDINLDRFDELGHVTKYRDTPVEVVPERVKDADVVVINKIPMNEKTLAGASHLKLVAVTATGMDNIDRAYTDSHGILSANVAGYSTEAVAQHTFALMFYVLHKLAYYDHYVKSGAYCTSVQFSHFEQKFSELDGKTWGIVGMGAIGKRVASHAQEFGCNVIYYSTSGKNTDQPYESVSFEELLKRSDLISVHAPLNPATRKLFDRAAFEKMKKSAIFINVARGAIVDQEALTWALQENKIAAAALDVLDGEPMREDNPLRQIQDSGKLIITPHIAWAPKETRERLLDGVYENIKKIL</sequence>
<dbReference type="PROSITE" id="PS00671">
    <property type="entry name" value="D_2_HYDROXYACID_DH_3"/>
    <property type="match status" value="1"/>
</dbReference>
<organism evidence="7 8">
    <name type="scientific">Hominisplanchenecus faecis</name>
    <dbReference type="NCBI Taxonomy" id="2885351"/>
    <lineage>
        <taxon>Bacteria</taxon>
        <taxon>Bacillati</taxon>
        <taxon>Bacillota</taxon>
        <taxon>Clostridia</taxon>
        <taxon>Lachnospirales</taxon>
        <taxon>Lachnospiraceae</taxon>
        <taxon>Hominisplanchenecus</taxon>
    </lineage>
</organism>
<dbReference type="SUPFAM" id="SSF52283">
    <property type="entry name" value="Formate/glycerate dehydrogenase catalytic domain-like"/>
    <property type="match status" value="1"/>
</dbReference>
<evidence type="ECO:0000313" key="7">
    <source>
        <dbReference type="EMBL" id="MCC2149220.1"/>
    </source>
</evidence>
<dbReference type="Proteomes" id="UP001299235">
    <property type="component" value="Unassembled WGS sequence"/>
</dbReference>
<dbReference type="InterPro" id="IPR006139">
    <property type="entry name" value="D-isomer_2_OHA_DH_cat_dom"/>
</dbReference>
<evidence type="ECO:0000256" key="2">
    <source>
        <dbReference type="ARBA" id="ARBA00023002"/>
    </source>
</evidence>